<accession>A0A2M3ZR49</accession>
<feature type="signal peptide" evidence="1">
    <location>
        <begin position="1"/>
        <end position="20"/>
    </location>
</feature>
<evidence type="ECO:0000313" key="2">
    <source>
        <dbReference type="EMBL" id="MBW31047.1"/>
    </source>
</evidence>
<reference evidence="2" key="1">
    <citation type="submission" date="2018-01" db="EMBL/GenBank/DDBJ databases">
        <title>An insight into the sialome of Amazonian anophelines.</title>
        <authorList>
            <person name="Ribeiro J.M."/>
            <person name="Scarpassa V."/>
            <person name="Calvo E."/>
        </authorList>
    </citation>
    <scope>NUCLEOTIDE SEQUENCE</scope>
    <source>
        <tissue evidence="2">Salivary glands</tissue>
    </source>
</reference>
<dbReference type="EMBL" id="GGFM01010296">
    <property type="protein sequence ID" value="MBW31047.1"/>
    <property type="molecule type" value="Transcribed_RNA"/>
</dbReference>
<name>A0A2M3ZR49_9DIPT</name>
<evidence type="ECO:0000256" key="1">
    <source>
        <dbReference type="SAM" id="SignalP"/>
    </source>
</evidence>
<protein>
    <submittedName>
        <fullName evidence="2">Putative secreted peptide</fullName>
    </submittedName>
</protein>
<organism evidence="2">
    <name type="scientific">Anopheles braziliensis</name>
    <dbReference type="NCBI Taxonomy" id="58242"/>
    <lineage>
        <taxon>Eukaryota</taxon>
        <taxon>Metazoa</taxon>
        <taxon>Ecdysozoa</taxon>
        <taxon>Arthropoda</taxon>
        <taxon>Hexapoda</taxon>
        <taxon>Insecta</taxon>
        <taxon>Pterygota</taxon>
        <taxon>Neoptera</taxon>
        <taxon>Endopterygota</taxon>
        <taxon>Diptera</taxon>
        <taxon>Nematocera</taxon>
        <taxon>Culicoidea</taxon>
        <taxon>Culicidae</taxon>
        <taxon>Anophelinae</taxon>
        <taxon>Anopheles</taxon>
    </lineage>
</organism>
<feature type="chain" id="PRO_5015005569" evidence="1">
    <location>
        <begin position="21"/>
        <end position="79"/>
    </location>
</feature>
<proteinExistence type="predicted"/>
<dbReference type="AlphaFoldDB" id="A0A2M3ZR49"/>
<keyword evidence="1" id="KW-0732">Signal</keyword>
<sequence length="79" mass="8595">MLLLLLLLLLLAWRVTTVGGASSATATTSGLHRHSRTVQRGQEEVALRAVALQRGRRFAVPALGGLRFHVDIRALAARR</sequence>